<evidence type="ECO:0000313" key="9">
    <source>
        <dbReference type="Proteomes" id="UP000252038"/>
    </source>
</evidence>
<feature type="transmembrane region" description="Helical" evidence="7">
    <location>
        <begin position="77"/>
        <end position="103"/>
    </location>
</feature>
<dbReference type="PANTHER" id="PTHR30531">
    <property type="entry name" value="FLAGELLAR BIOSYNTHETIC PROTEIN FLHB"/>
    <property type="match status" value="1"/>
</dbReference>
<accession>A0A344UKY4</accession>
<dbReference type="PRINTS" id="PR00950">
    <property type="entry name" value="TYPE3IMSPROT"/>
</dbReference>
<dbReference type="InterPro" id="IPR029025">
    <property type="entry name" value="T3SS_substrate_exporter_C"/>
</dbReference>
<evidence type="ECO:0000313" key="8">
    <source>
        <dbReference type="EMBL" id="AXE35932.1"/>
    </source>
</evidence>
<keyword evidence="3" id="KW-1003">Cell membrane</keyword>
<gene>
    <name evidence="8" type="ORF">DK843_17435</name>
</gene>
<name>A0A344UKY4_9NEIS</name>
<sequence>MSEKTEQPTAKRIRDAREEGQVAKSQEINALVQLGVLLLWLAAEGPALYQGFGAALTLAAGDINLPLVDALRRSLELLAWLALRFVVGMAGMVALALTLTGLLQSGFLFAPKALHPSGERINPLSNIKQIFSMRNLFEFAKMLLKVGVLGLTFAYLIKRYAFSFAHLQQAGLAAGFAVCVQMGQWMWMILLAATAVFSVADYAMQHHQLRKQLMMSREDIKQEFKNAEGSPEIKHKRRELHREVQSGSLAGKVAQSSVVVRNPRHLAVCLRYQAGETPLPQVLAQGRDAMALHIVALAEARGVPVVENVPLARALVAATQPGDYIPQPLFRAVAQLLAMLREQAEAEGDGDG</sequence>
<dbReference type="EMBL" id="CP029554">
    <property type="protein sequence ID" value="AXE35932.1"/>
    <property type="molecule type" value="Genomic_DNA"/>
</dbReference>
<keyword evidence="5 7" id="KW-1133">Transmembrane helix</keyword>
<evidence type="ECO:0000256" key="5">
    <source>
        <dbReference type="ARBA" id="ARBA00022989"/>
    </source>
</evidence>
<evidence type="ECO:0000256" key="1">
    <source>
        <dbReference type="ARBA" id="ARBA00004651"/>
    </source>
</evidence>
<proteinExistence type="inferred from homology"/>
<evidence type="ECO:0000256" key="3">
    <source>
        <dbReference type="ARBA" id="ARBA00022475"/>
    </source>
</evidence>
<evidence type="ECO:0000256" key="4">
    <source>
        <dbReference type="ARBA" id="ARBA00022692"/>
    </source>
</evidence>
<feature type="transmembrane region" description="Helical" evidence="7">
    <location>
        <begin position="136"/>
        <end position="157"/>
    </location>
</feature>
<dbReference type="RefSeq" id="WP_114073904.1">
    <property type="nucleotide sequence ID" value="NZ_CP029554.1"/>
</dbReference>
<dbReference type="PANTHER" id="PTHR30531:SF6">
    <property type="entry name" value="SECRETION SYSTEM APPARATUS PROTEIN SSAU"/>
    <property type="match status" value="1"/>
</dbReference>
<dbReference type="SUPFAM" id="SSF160544">
    <property type="entry name" value="EscU C-terminal domain-like"/>
    <property type="match status" value="1"/>
</dbReference>
<dbReference type="Proteomes" id="UP000252038">
    <property type="component" value="Chromosome"/>
</dbReference>
<dbReference type="AlphaFoldDB" id="A0A344UKY4"/>
<protein>
    <submittedName>
        <fullName evidence="8">EscU/YscU/HrcU family type III secretion system export apparatus switch protein</fullName>
    </submittedName>
</protein>
<comment type="similarity">
    <text evidence="2">Belongs to the type III secretion exporter family.</text>
</comment>
<dbReference type="InterPro" id="IPR006135">
    <property type="entry name" value="T3SS_substrate_exporter"/>
</dbReference>
<organism evidence="8 9">
    <name type="scientific">Chromobacterium phragmitis</name>
    <dbReference type="NCBI Taxonomy" id="2202141"/>
    <lineage>
        <taxon>Bacteria</taxon>
        <taxon>Pseudomonadati</taxon>
        <taxon>Pseudomonadota</taxon>
        <taxon>Betaproteobacteria</taxon>
        <taxon>Neisseriales</taxon>
        <taxon>Chromobacteriaceae</taxon>
        <taxon>Chromobacterium</taxon>
    </lineage>
</organism>
<reference evidence="8 9" key="1">
    <citation type="submission" date="2018-05" db="EMBL/GenBank/DDBJ databases">
        <title>Genome sequencing, assembly and analysis of the novel insecticidal bacterium, Chromobacterium phragmitis.</title>
        <authorList>
            <person name="Sparks M.E."/>
            <person name="Blackburn M.B."/>
            <person name="Gundersen-Rindal D.E."/>
        </authorList>
    </citation>
    <scope>NUCLEOTIDE SEQUENCE [LARGE SCALE GENOMIC DNA]</scope>
    <source>
        <strain evidence="8">IIBBL 274-1</strain>
    </source>
</reference>
<comment type="subcellular location">
    <subcellularLocation>
        <location evidence="1">Cell membrane</location>
        <topology evidence="1">Multi-pass membrane protein</topology>
    </subcellularLocation>
</comment>
<dbReference type="KEGG" id="chrb:DK843_17435"/>
<dbReference type="InterPro" id="IPR006307">
    <property type="entry name" value="BsaZ-like"/>
</dbReference>
<dbReference type="NCBIfam" id="NF009364">
    <property type="entry name" value="PRK12721.1"/>
    <property type="match status" value="1"/>
</dbReference>
<evidence type="ECO:0000256" key="7">
    <source>
        <dbReference type="SAM" id="Phobius"/>
    </source>
</evidence>
<keyword evidence="6 7" id="KW-0472">Membrane</keyword>
<dbReference type="GO" id="GO:0009306">
    <property type="term" value="P:protein secretion"/>
    <property type="evidence" value="ECO:0007669"/>
    <property type="project" value="InterPro"/>
</dbReference>
<dbReference type="Pfam" id="PF01312">
    <property type="entry name" value="Bac_export_2"/>
    <property type="match status" value="1"/>
</dbReference>
<dbReference type="NCBIfam" id="TIGR01404">
    <property type="entry name" value="FlhB_rel_III"/>
    <property type="match status" value="1"/>
</dbReference>
<evidence type="ECO:0000256" key="6">
    <source>
        <dbReference type="ARBA" id="ARBA00023136"/>
    </source>
</evidence>
<keyword evidence="4 7" id="KW-0812">Transmembrane</keyword>
<dbReference type="Gene3D" id="3.40.1690.10">
    <property type="entry name" value="secretion proteins EscU"/>
    <property type="match status" value="1"/>
</dbReference>
<evidence type="ECO:0000256" key="2">
    <source>
        <dbReference type="ARBA" id="ARBA00010690"/>
    </source>
</evidence>
<dbReference type="GO" id="GO:0005886">
    <property type="term" value="C:plasma membrane"/>
    <property type="evidence" value="ECO:0007669"/>
    <property type="project" value="UniProtKB-SubCell"/>
</dbReference>